<keyword evidence="2" id="KW-0472">Membrane</keyword>
<keyword evidence="2" id="KW-1133">Transmembrane helix</keyword>
<dbReference type="InterPro" id="IPR001387">
    <property type="entry name" value="Cro/C1-type_HTH"/>
</dbReference>
<evidence type="ECO:0000259" key="3">
    <source>
        <dbReference type="SMART" id="SM00530"/>
    </source>
</evidence>
<dbReference type="Proteomes" id="UP000737402">
    <property type="component" value="Unassembled WGS sequence"/>
</dbReference>
<dbReference type="SMART" id="SM00530">
    <property type="entry name" value="HTH_XRE"/>
    <property type="match status" value="1"/>
</dbReference>
<proteinExistence type="predicted"/>
<dbReference type="InterPro" id="IPR050400">
    <property type="entry name" value="Bact_Cytoskel_RodZ"/>
</dbReference>
<feature type="transmembrane region" description="Helical" evidence="2">
    <location>
        <begin position="106"/>
        <end position="127"/>
    </location>
</feature>
<evidence type="ECO:0000256" key="2">
    <source>
        <dbReference type="SAM" id="Phobius"/>
    </source>
</evidence>
<dbReference type="Gene3D" id="1.10.260.40">
    <property type="entry name" value="lambda repressor-like DNA-binding domains"/>
    <property type="match status" value="1"/>
</dbReference>
<protein>
    <submittedName>
        <fullName evidence="4">Cytoskeletal protein RodZ</fullName>
    </submittedName>
</protein>
<name>A0ABS2NWM3_9BACI</name>
<dbReference type="PANTHER" id="PTHR34475">
    <property type="match status" value="1"/>
</dbReference>
<dbReference type="Pfam" id="PF13413">
    <property type="entry name" value="HTH_25"/>
    <property type="match status" value="1"/>
</dbReference>
<feature type="domain" description="HTH cro/C1-type" evidence="3">
    <location>
        <begin position="7"/>
        <end position="68"/>
    </location>
</feature>
<feature type="compositionally biased region" description="Polar residues" evidence="1">
    <location>
        <begin position="137"/>
        <end position="146"/>
    </location>
</feature>
<dbReference type="SUPFAM" id="SSF47413">
    <property type="entry name" value="lambda repressor-like DNA-binding domains"/>
    <property type="match status" value="1"/>
</dbReference>
<feature type="compositionally biased region" description="Basic and acidic residues" evidence="1">
    <location>
        <begin position="164"/>
        <end position="176"/>
    </location>
</feature>
<reference evidence="4 5" key="1">
    <citation type="submission" date="2021-01" db="EMBL/GenBank/DDBJ databases">
        <title>Genomic Encyclopedia of Type Strains, Phase IV (KMG-IV): sequencing the most valuable type-strain genomes for metagenomic binning, comparative biology and taxonomic classification.</title>
        <authorList>
            <person name="Goeker M."/>
        </authorList>
    </citation>
    <scope>NUCLEOTIDE SEQUENCE [LARGE SCALE GENOMIC DNA]</scope>
    <source>
        <strain evidence="4 5">DSM 25879</strain>
    </source>
</reference>
<dbReference type="RefSeq" id="WP_204413812.1">
    <property type="nucleotide sequence ID" value="NZ_JAFBED010000002.1"/>
</dbReference>
<gene>
    <name evidence="4" type="ORF">JOC95_000902</name>
</gene>
<accession>A0ABS2NWM3</accession>
<dbReference type="EMBL" id="JAFBED010000002">
    <property type="protein sequence ID" value="MBM7619053.1"/>
    <property type="molecule type" value="Genomic_DNA"/>
</dbReference>
<evidence type="ECO:0000313" key="4">
    <source>
        <dbReference type="EMBL" id="MBM7619053.1"/>
    </source>
</evidence>
<keyword evidence="5" id="KW-1185">Reference proteome</keyword>
<feature type="region of interest" description="Disordered" evidence="1">
    <location>
        <begin position="136"/>
        <end position="190"/>
    </location>
</feature>
<dbReference type="InterPro" id="IPR010982">
    <property type="entry name" value="Lambda_DNA-bd_dom_sf"/>
</dbReference>
<evidence type="ECO:0000256" key="1">
    <source>
        <dbReference type="SAM" id="MobiDB-lite"/>
    </source>
</evidence>
<dbReference type="Pfam" id="PF13464">
    <property type="entry name" value="RodZ_C"/>
    <property type="match status" value="1"/>
</dbReference>
<sequence length="296" mass="33101">MTELGNRLKQEREAKKMSLEDLQTTTKIQKRYLIGVEEGNYSIMPGQFYARAFIKQYAEAVGLDPEEIFEEYKNDIPVNEKEDIPQLSRVKTRKQVPAKSTKSWKFLPILFTILAIVAICAIVYTVVISLSGGDGNEANQAAQDTQPAEIDSPNQAAQPEEEEKAPAEEEKAPEEEKPAEEEAPAAGTLKELEKSGSNATLELSGTDKFVVELSSPGETWIEIDNDKGKNFHYGLVKKGEEVKQIDLSQEAEVSFKVGRTFETDLKINGEPFKFPFPTNEKTTQTFTIKFVKNGEQ</sequence>
<organism evidence="4 5">
    <name type="scientific">Sutcliffiella tianshenii</name>
    <dbReference type="NCBI Taxonomy" id="1463404"/>
    <lineage>
        <taxon>Bacteria</taxon>
        <taxon>Bacillati</taxon>
        <taxon>Bacillota</taxon>
        <taxon>Bacilli</taxon>
        <taxon>Bacillales</taxon>
        <taxon>Bacillaceae</taxon>
        <taxon>Sutcliffiella</taxon>
    </lineage>
</organism>
<dbReference type="PANTHER" id="PTHR34475:SF1">
    <property type="entry name" value="CYTOSKELETON PROTEIN RODZ"/>
    <property type="match status" value="1"/>
</dbReference>
<dbReference type="CDD" id="cd00093">
    <property type="entry name" value="HTH_XRE"/>
    <property type="match status" value="1"/>
</dbReference>
<dbReference type="InterPro" id="IPR025194">
    <property type="entry name" value="RodZ-like_C"/>
</dbReference>
<evidence type="ECO:0000313" key="5">
    <source>
        <dbReference type="Proteomes" id="UP000737402"/>
    </source>
</evidence>
<keyword evidence="2" id="KW-0812">Transmembrane</keyword>
<comment type="caution">
    <text evidence="4">The sequence shown here is derived from an EMBL/GenBank/DDBJ whole genome shotgun (WGS) entry which is preliminary data.</text>
</comment>